<keyword evidence="2" id="KW-1185">Reference proteome</keyword>
<accession>A0A6A5TVK4</accession>
<evidence type="ECO:0000313" key="1">
    <source>
        <dbReference type="EMBL" id="KAF1956344.1"/>
    </source>
</evidence>
<dbReference type="EMBL" id="ML976992">
    <property type="protein sequence ID" value="KAF1956344.1"/>
    <property type="molecule type" value="Genomic_DNA"/>
</dbReference>
<name>A0A6A5TVK4_9PLEO</name>
<feature type="non-terminal residue" evidence="1">
    <location>
        <position position="1"/>
    </location>
</feature>
<sequence>DEIAEDELWDKASCKGGRLVAAMLGTDEDAGKLIDDKRTPPSAASHWQGDLKSELAKWGWTDFPTNNLDDELRGDFDGFWHVESVTHALRLNGKPGKDNVVYHVEHWDPHKKDFKGNEIPMEQQTYEVDGKTYRATGARYLFVVNYLSGVIYAQYVTSPMHGARYHWYRDAKNEELPSLNKMSDILWGYWFRNNPNVRSIKYFWVQDIANFHTSEIIARVLHDAGKKLSVWPGATFDMKSEAGQAILGSDNGASFAWFLLQHKAQLGQKWISKVSVFMNDKGDEFQEPDLIFHVEDRPPP</sequence>
<evidence type="ECO:0000313" key="2">
    <source>
        <dbReference type="Proteomes" id="UP000800035"/>
    </source>
</evidence>
<reference evidence="1" key="1">
    <citation type="journal article" date="2020" name="Stud. Mycol.">
        <title>101 Dothideomycetes genomes: a test case for predicting lifestyles and emergence of pathogens.</title>
        <authorList>
            <person name="Haridas S."/>
            <person name="Albert R."/>
            <person name="Binder M."/>
            <person name="Bloem J."/>
            <person name="Labutti K."/>
            <person name="Salamov A."/>
            <person name="Andreopoulos B."/>
            <person name="Baker S."/>
            <person name="Barry K."/>
            <person name="Bills G."/>
            <person name="Bluhm B."/>
            <person name="Cannon C."/>
            <person name="Castanera R."/>
            <person name="Culley D."/>
            <person name="Daum C."/>
            <person name="Ezra D."/>
            <person name="Gonzalez J."/>
            <person name="Henrissat B."/>
            <person name="Kuo A."/>
            <person name="Liang C."/>
            <person name="Lipzen A."/>
            <person name="Lutzoni F."/>
            <person name="Magnuson J."/>
            <person name="Mondo S."/>
            <person name="Nolan M."/>
            <person name="Ohm R."/>
            <person name="Pangilinan J."/>
            <person name="Park H.-J."/>
            <person name="Ramirez L."/>
            <person name="Alfaro M."/>
            <person name="Sun H."/>
            <person name="Tritt A."/>
            <person name="Yoshinaga Y."/>
            <person name="Zwiers L.-H."/>
            <person name="Turgeon B."/>
            <person name="Goodwin S."/>
            <person name="Spatafora J."/>
            <person name="Crous P."/>
            <person name="Grigoriev I."/>
        </authorList>
    </citation>
    <scope>NUCLEOTIDE SEQUENCE</scope>
    <source>
        <strain evidence="1">CBS 675.92</strain>
    </source>
</reference>
<dbReference type="AlphaFoldDB" id="A0A6A5TVK4"/>
<proteinExistence type="predicted"/>
<feature type="non-terminal residue" evidence="1">
    <location>
        <position position="300"/>
    </location>
</feature>
<gene>
    <name evidence="1" type="ORF">CC80DRAFT_362839</name>
</gene>
<organism evidence="1 2">
    <name type="scientific">Byssothecium circinans</name>
    <dbReference type="NCBI Taxonomy" id="147558"/>
    <lineage>
        <taxon>Eukaryota</taxon>
        <taxon>Fungi</taxon>
        <taxon>Dikarya</taxon>
        <taxon>Ascomycota</taxon>
        <taxon>Pezizomycotina</taxon>
        <taxon>Dothideomycetes</taxon>
        <taxon>Pleosporomycetidae</taxon>
        <taxon>Pleosporales</taxon>
        <taxon>Massarineae</taxon>
        <taxon>Massarinaceae</taxon>
        <taxon>Byssothecium</taxon>
    </lineage>
</organism>
<dbReference type="Proteomes" id="UP000800035">
    <property type="component" value="Unassembled WGS sequence"/>
</dbReference>
<protein>
    <submittedName>
        <fullName evidence="1">Uncharacterized protein</fullName>
    </submittedName>
</protein>
<dbReference type="OrthoDB" id="5337308at2759"/>